<dbReference type="Proteomes" id="UP000662857">
    <property type="component" value="Chromosome"/>
</dbReference>
<dbReference type="RefSeq" id="WP_239676060.1">
    <property type="nucleotide sequence ID" value="NZ_CP070499.1"/>
</dbReference>
<dbReference type="PROSITE" id="PS51186">
    <property type="entry name" value="GNAT"/>
    <property type="match status" value="1"/>
</dbReference>
<dbReference type="InterPro" id="IPR016181">
    <property type="entry name" value="Acyl_CoA_acyltransferase"/>
</dbReference>
<dbReference type="KEGG" id="nhy:JQS43_20735"/>
<feature type="domain" description="N-acetyltransferase" evidence="1">
    <location>
        <begin position="113"/>
        <end position="249"/>
    </location>
</feature>
<dbReference type="Gene3D" id="3.40.630.30">
    <property type="match status" value="1"/>
</dbReference>
<accession>A0A895YHE6</accession>
<protein>
    <submittedName>
        <fullName evidence="2">GNAT family N-acetyltransferase</fullName>
    </submittedName>
</protein>
<dbReference type="AlphaFoldDB" id="A0A895YHE6"/>
<reference evidence="2" key="1">
    <citation type="submission" date="2021-02" db="EMBL/GenBank/DDBJ databases">
        <title>Natrosporangium hydrolyticum gen. nov., sp. nov, a haloalkaliphilic actinobacterium from a soda solonchak soil.</title>
        <authorList>
            <person name="Sorokin D.Y."/>
            <person name="Khijniak T.V."/>
            <person name="Zakharycheva A.P."/>
            <person name="Boueva O.V."/>
            <person name="Ariskina E.V."/>
            <person name="Hahnke R.L."/>
            <person name="Bunk B."/>
            <person name="Sproer C."/>
            <person name="Schumann P."/>
            <person name="Evtushenko L.I."/>
            <person name="Kublanov I.V."/>
        </authorList>
    </citation>
    <scope>NUCLEOTIDE SEQUENCE</scope>
    <source>
        <strain evidence="2">DSM 106523</strain>
    </source>
</reference>
<gene>
    <name evidence="2" type="ORF">JQS43_20735</name>
</gene>
<evidence type="ECO:0000313" key="3">
    <source>
        <dbReference type="Proteomes" id="UP000662857"/>
    </source>
</evidence>
<name>A0A895YHE6_9ACTN</name>
<evidence type="ECO:0000313" key="2">
    <source>
        <dbReference type="EMBL" id="QSB13946.1"/>
    </source>
</evidence>
<dbReference type="Pfam" id="PF12746">
    <property type="entry name" value="GNAT_acetyltran"/>
    <property type="match status" value="1"/>
</dbReference>
<dbReference type="EMBL" id="CP070499">
    <property type="protein sequence ID" value="QSB13946.1"/>
    <property type="molecule type" value="Genomic_DNA"/>
</dbReference>
<evidence type="ECO:0000259" key="1">
    <source>
        <dbReference type="PROSITE" id="PS51186"/>
    </source>
</evidence>
<sequence>MPECDPLLDRARQVWAALAGVPVTFPGVGAATVVTSPQSRICPPGWVGMVALGGAVLATAPAGPERARVAPVLASPADAGLLALDPEALAARLPVAELLGPASLAYLAESDLRTVGDLTPVLELPAQHPEVAALLGTVPGTEAEESGLDAITSPAFVLGQRGLVAAAAGYRRWPGEVAHLCVLSAPAQRGNGLATRVAGAATAHALRHGLLPQWRARLPASARVARRLGFRELGRQLSLRLTPSAPADG</sequence>
<dbReference type="GO" id="GO:0016747">
    <property type="term" value="F:acyltransferase activity, transferring groups other than amino-acyl groups"/>
    <property type="evidence" value="ECO:0007669"/>
    <property type="project" value="InterPro"/>
</dbReference>
<keyword evidence="3" id="KW-1185">Reference proteome</keyword>
<dbReference type="InterPro" id="IPR027365">
    <property type="entry name" value="GNAT_acetyltra_YdfB-like"/>
</dbReference>
<proteinExistence type="predicted"/>
<organism evidence="2 3">
    <name type="scientific">Natronosporangium hydrolyticum</name>
    <dbReference type="NCBI Taxonomy" id="2811111"/>
    <lineage>
        <taxon>Bacteria</taxon>
        <taxon>Bacillati</taxon>
        <taxon>Actinomycetota</taxon>
        <taxon>Actinomycetes</taxon>
        <taxon>Micromonosporales</taxon>
        <taxon>Micromonosporaceae</taxon>
        <taxon>Natronosporangium</taxon>
    </lineage>
</organism>
<dbReference type="InterPro" id="IPR000182">
    <property type="entry name" value="GNAT_dom"/>
</dbReference>
<dbReference type="SUPFAM" id="SSF55729">
    <property type="entry name" value="Acyl-CoA N-acyltransferases (Nat)"/>
    <property type="match status" value="1"/>
</dbReference>